<name>A0ACD0P4G5_9BASI</name>
<dbReference type="Proteomes" id="UP000245626">
    <property type="component" value="Unassembled WGS sequence"/>
</dbReference>
<reference evidence="1 2" key="1">
    <citation type="journal article" date="2018" name="Mol. Biol. Evol.">
        <title>Broad Genomic Sampling Reveals a Smut Pathogenic Ancestry of the Fungal Clade Ustilaginomycotina.</title>
        <authorList>
            <person name="Kijpornyongpan T."/>
            <person name="Mondo S.J."/>
            <person name="Barry K."/>
            <person name="Sandor L."/>
            <person name="Lee J."/>
            <person name="Lipzen A."/>
            <person name="Pangilinan J."/>
            <person name="LaButti K."/>
            <person name="Hainaut M."/>
            <person name="Henrissat B."/>
            <person name="Grigoriev I.V."/>
            <person name="Spatafora J.W."/>
            <person name="Aime M.C."/>
        </authorList>
    </citation>
    <scope>NUCLEOTIDE SEQUENCE [LARGE SCALE GENOMIC DNA]</scope>
    <source>
        <strain evidence="1 2">SA 807</strain>
    </source>
</reference>
<accession>A0ACD0P4G5</accession>
<evidence type="ECO:0000313" key="2">
    <source>
        <dbReference type="Proteomes" id="UP000245626"/>
    </source>
</evidence>
<organism evidence="1 2">
    <name type="scientific">Violaceomyces palustris</name>
    <dbReference type="NCBI Taxonomy" id="1673888"/>
    <lineage>
        <taxon>Eukaryota</taxon>
        <taxon>Fungi</taxon>
        <taxon>Dikarya</taxon>
        <taxon>Basidiomycota</taxon>
        <taxon>Ustilaginomycotina</taxon>
        <taxon>Ustilaginomycetes</taxon>
        <taxon>Violaceomycetales</taxon>
        <taxon>Violaceomycetaceae</taxon>
        <taxon>Violaceomyces</taxon>
    </lineage>
</organism>
<gene>
    <name evidence="1" type="ORF">IE53DRAFT_230406</name>
</gene>
<sequence length="729" mass="79021">MSRHEIRRPPRHKPTSSSGSAGSHSNDDGVSLEYRSEKGLKHGRLQSPPSPSSIPRQDTSIDLIRSVPDMRLPPMGRTDSDDRHWFPRYMRHAEEDLDNVSVKSFNCSLALEFDRQKREGDNRTDGPALNVEARQNWLDSTFKRLTNKGRKKKLQSRPAGKDADEEPGYFASDISKVKPSLKPHFLDLSGYISPVPLGRSTPASPTVPNSASSTPRPKFAQRFASSDTTPINAAPVVPVGGPNCSPCKMGFRVALPSDDGAIGASSPASASFPRPSLRSRRSFDNPGEVRRRQKEEWNFHVPRQKESQMPQLPEWARDSNRSLSISSTASSSASSSYYTANGTDSRRPSESGNRLPFPASSGPSGVSPTRSVGMTRGASHDPAFSGTGGIPRPSPMIRASSNNFRQGGILAMTEAQSPPSFERSLPPFSSPPPSLVSSRASCGSSTGSESFGSAPQTPVSATYQKVLPGTQPPTPTRKVGHSLKEEEEILAFDREKEILEARVNVAKQRRPGSRDQLKDSTPTNALRVMDMERHLLEECMPGTQANYNLYSRYGKRHANGMANAEASDTPTHSEASSKKTSGDMGDGERQGLAFPSSNPKAPPSPPRQTSLRSRIRAVSCRGRSATVSSSVSVETAGSGTSSRPSEEENNNAGHKSRPLSIESTSDSVASSDQSSPHQLAYMQRRRRANSRAEEWASSIGRRFARGLSGKDRMRVQAAIDAAQLSDSDS</sequence>
<keyword evidence="2" id="KW-1185">Reference proteome</keyword>
<evidence type="ECO:0000313" key="1">
    <source>
        <dbReference type="EMBL" id="PWN52968.1"/>
    </source>
</evidence>
<dbReference type="EMBL" id="KZ819748">
    <property type="protein sequence ID" value="PWN52968.1"/>
    <property type="molecule type" value="Genomic_DNA"/>
</dbReference>
<proteinExistence type="predicted"/>
<protein>
    <submittedName>
        <fullName evidence="1">Uncharacterized protein</fullName>
    </submittedName>
</protein>